<sequence length="241" mass="27236">MEEKNITEQSNMSKSYPESAEAQETLAGTTLPDSPRDTPRGLDLDDATRTITDSSKQLKDSYQEPSKDSKTKHQLDNLNSRVGISDEEPVELPSSVPAVQNVAEEYGAFRDIEAIKKKHIPLLDQAIAKHPSLWAWHEKFKHPQMKQFGYTMLGNMSEFLASTRWRDLTEDKKAELQSLVDVLETLGFDLEFLGNVRAMINQSNEETVNHIKALEEQVAALEIGLENIKIELRKFSGFIGF</sequence>
<accession>A0ACB9PIP4</accession>
<organism evidence="1 2">
    <name type="scientific">Bauhinia variegata</name>
    <name type="common">Purple orchid tree</name>
    <name type="synonym">Phanera variegata</name>
    <dbReference type="NCBI Taxonomy" id="167791"/>
    <lineage>
        <taxon>Eukaryota</taxon>
        <taxon>Viridiplantae</taxon>
        <taxon>Streptophyta</taxon>
        <taxon>Embryophyta</taxon>
        <taxon>Tracheophyta</taxon>
        <taxon>Spermatophyta</taxon>
        <taxon>Magnoliopsida</taxon>
        <taxon>eudicotyledons</taxon>
        <taxon>Gunneridae</taxon>
        <taxon>Pentapetalae</taxon>
        <taxon>rosids</taxon>
        <taxon>fabids</taxon>
        <taxon>Fabales</taxon>
        <taxon>Fabaceae</taxon>
        <taxon>Cercidoideae</taxon>
        <taxon>Cercideae</taxon>
        <taxon>Bauhiniinae</taxon>
        <taxon>Bauhinia</taxon>
    </lineage>
</organism>
<gene>
    <name evidence="1" type="ORF">L6164_008595</name>
</gene>
<dbReference type="Proteomes" id="UP000828941">
    <property type="component" value="Chromosome 4"/>
</dbReference>
<proteinExistence type="predicted"/>
<keyword evidence="2" id="KW-1185">Reference proteome</keyword>
<protein>
    <submittedName>
        <fullName evidence="1">Uncharacterized protein</fullName>
    </submittedName>
</protein>
<comment type="caution">
    <text evidence="1">The sequence shown here is derived from an EMBL/GenBank/DDBJ whole genome shotgun (WGS) entry which is preliminary data.</text>
</comment>
<reference evidence="1 2" key="1">
    <citation type="journal article" date="2022" name="DNA Res.">
        <title>Chromosomal-level genome assembly of the orchid tree Bauhinia variegata (Leguminosae; Cercidoideae) supports the allotetraploid origin hypothesis of Bauhinia.</title>
        <authorList>
            <person name="Zhong Y."/>
            <person name="Chen Y."/>
            <person name="Zheng D."/>
            <person name="Pang J."/>
            <person name="Liu Y."/>
            <person name="Luo S."/>
            <person name="Meng S."/>
            <person name="Qian L."/>
            <person name="Wei D."/>
            <person name="Dai S."/>
            <person name="Zhou R."/>
        </authorList>
    </citation>
    <scope>NUCLEOTIDE SEQUENCE [LARGE SCALE GENOMIC DNA]</scope>
    <source>
        <strain evidence="1">BV-YZ2020</strain>
    </source>
</reference>
<evidence type="ECO:0000313" key="1">
    <source>
        <dbReference type="EMBL" id="KAI4347814.1"/>
    </source>
</evidence>
<evidence type="ECO:0000313" key="2">
    <source>
        <dbReference type="Proteomes" id="UP000828941"/>
    </source>
</evidence>
<dbReference type="EMBL" id="CM039429">
    <property type="protein sequence ID" value="KAI4347814.1"/>
    <property type="molecule type" value="Genomic_DNA"/>
</dbReference>
<name>A0ACB9PIP4_BAUVA</name>